<keyword evidence="3" id="KW-0648">Protein biosynthesis</keyword>
<dbReference type="SUPFAM" id="SSF48371">
    <property type="entry name" value="ARM repeat"/>
    <property type="match status" value="1"/>
</dbReference>
<dbReference type="HOGENOM" id="CLU_010579_1_1_1"/>
<evidence type="ECO:0000313" key="4">
    <source>
        <dbReference type="Proteomes" id="UP000016923"/>
    </source>
</evidence>
<feature type="compositionally biased region" description="Acidic residues" evidence="2">
    <location>
        <begin position="780"/>
        <end position="814"/>
    </location>
</feature>
<dbReference type="VEuPathDB" id="FungiDB:F503_06290"/>
<keyword evidence="4" id="KW-1185">Reference proteome</keyword>
<feature type="compositionally biased region" description="Polar residues" evidence="2">
    <location>
        <begin position="19"/>
        <end position="30"/>
    </location>
</feature>
<sequence>MSPATLMTSNAVLMARPSAVNTETPRNGNTAKPPYKSILLKRKLEDRPDSDDRDADKRRRVGSGDSRDYQEVGKDENKAASSNDSNDGEYDHDLDEGVVIGSGKASKRQKTVHFDMNLNITTEVGRRTLEETKVSVRRALQSHSIAANRPGHDDQDYIELVDVFSHDKEPYKDPSAAANGNSSSRRTRASEEADDDDDDDDGNMVRPDDLVLYVVALSGCAPMLNKSCINLVRQLLECSWVGRDDKFVRAYVQFLSALVSAQGGFLRPVLEMILDWFKEPSPSSWTVPDFPSVSMQEVQKRLHFALRHMLRLFPASRMIVCKLMNQKFPFPAESKNIHLLYVDNLLQLRTYAPSMAADILETITCNLVKIDTEFQLDLSDMDDDLVSRVMFQLARKDMKKNKDAYPISEKDKGYARDNEGESSESDEDEDEDEDRSVASDEDKEDEEDDDDDDDDVPQIGEPGYDEEVARIDKSTKLVQKLDFILDRLFDLFTPVFEDPDSEGARECLQDMMSDFANFVLTVPSSRHTQFLIFHFSQKSLALQDIFTGTLLNLGFESNRPAAVRQSAAAYLSSYVARAARVPRETVRDVATILCHRIEAFRHRNLDACRGPDLRRYQELYSWVQALLYIFCFRWRDLIDNYPEDLVDPEDPASFVGKDLDWMADLKPALSNIIHAKFNPLMVCSPPIVAEFAKLAHSLRFMYVFPRIESNKTIHLSQFASGRYMHGDALREDAGYAVDDDAKWLQLEGNFPFDPYNLPVSKRWLEGDYVAWTPIPGIGGGDDDDDSDDDSSDDGEADGPEIDDDISDDNFEDDD</sequence>
<dbReference type="OMA" id="EHSILNT"/>
<proteinExistence type="inferred from homology"/>
<dbReference type="EMBL" id="KE148159">
    <property type="protein sequence ID" value="EPE04741.1"/>
    <property type="molecule type" value="Genomic_DNA"/>
</dbReference>
<feature type="compositionally biased region" description="Low complexity" evidence="2">
    <location>
        <begin position="175"/>
        <end position="184"/>
    </location>
</feature>
<dbReference type="GO" id="GO:0001042">
    <property type="term" value="F:RNA polymerase I core binding"/>
    <property type="evidence" value="ECO:0007669"/>
    <property type="project" value="TreeGrafter"/>
</dbReference>
<feature type="region of interest" description="Disordered" evidence="2">
    <location>
        <begin position="774"/>
        <end position="814"/>
    </location>
</feature>
<feature type="compositionally biased region" description="Acidic residues" evidence="2">
    <location>
        <begin position="420"/>
        <end position="434"/>
    </location>
</feature>
<feature type="compositionally biased region" description="Acidic residues" evidence="2">
    <location>
        <begin position="441"/>
        <end position="456"/>
    </location>
</feature>
<gene>
    <name evidence="3" type="ORF">F503_06290</name>
</gene>
<dbReference type="GO" id="GO:0003743">
    <property type="term" value="F:translation initiation factor activity"/>
    <property type="evidence" value="ECO:0007669"/>
    <property type="project" value="UniProtKB-KW"/>
</dbReference>
<evidence type="ECO:0000313" key="3">
    <source>
        <dbReference type="EMBL" id="EPE04741.1"/>
    </source>
</evidence>
<keyword evidence="3" id="KW-0396">Initiation factor</keyword>
<reference evidence="3 4" key="1">
    <citation type="journal article" date="2013" name="BMC Genomics">
        <title>The genome and transcriptome of the pine saprophyte Ophiostoma piceae, and a comparison with the bark beetle-associated pine pathogen Grosmannia clavigera.</title>
        <authorList>
            <person name="Haridas S."/>
            <person name="Wang Y."/>
            <person name="Lim L."/>
            <person name="Massoumi Alamouti S."/>
            <person name="Jackman S."/>
            <person name="Docking R."/>
            <person name="Robertson G."/>
            <person name="Birol I."/>
            <person name="Bohlmann J."/>
            <person name="Breuil C."/>
        </authorList>
    </citation>
    <scope>NUCLEOTIDE SEQUENCE [LARGE SCALE GENOMIC DNA]</scope>
    <source>
        <strain evidence="3 4">UAMH 11346</strain>
    </source>
</reference>
<dbReference type="InterPro" id="IPR016024">
    <property type="entry name" value="ARM-type_fold"/>
</dbReference>
<dbReference type="STRING" id="1262450.S3BZ66"/>
<evidence type="ECO:0000256" key="1">
    <source>
        <dbReference type="ARBA" id="ARBA00010098"/>
    </source>
</evidence>
<dbReference type="GO" id="GO:0006361">
    <property type="term" value="P:transcription initiation at RNA polymerase I promoter"/>
    <property type="evidence" value="ECO:0007669"/>
    <property type="project" value="InterPro"/>
</dbReference>
<dbReference type="GO" id="GO:0005634">
    <property type="term" value="C:nucleus"/>
    <property type="evidence" value="ECO:0007669"/>
    <property type="project" value="TreeGrafter"/>
</dbReference>
<feature type="compositionally biased region" description="Basic and acidic residues" evidence="2">
    <location>
        <begin position="65"/>
        <end position="78"/>
    </location>
</feature>
<protein>
    <submittedName>
        <fullName evidence="3">Rna polymerase i specific transcription initiation factor rrn3 superfamily</fullName>
    </submittedName>
</protein>
<name>S3BZ66_OPHP1</name>
<feature type="region of interest" description="Disordered" evidence="2">
    <location>
        <begin position="169"/>
        <end position="203"/>
    </location>
</feature>
<organism evidence="3 4">
    <name type="scientific">Ophiostoma piceae (strain UAMH 11346)</name>
    <name type="common">Sap stain fungus</name>
    <dbReference type="NCBI Taxonomy" id="1262450"/>
    <lineage>
        <taxon>Eukaryota</taxon>
        <taxon>Fungi</taxon>
        <taxon>Dikarya</taxon>
        <taxon>Ascomycota</taxon>
        <taxon>Pezizomycotina</taxon>
        <taxon>Sordariomycetes</taxon>
        <taxon>Sordariomycetidae</taxon>
        <taxon>Ophiostomatales</taxon>
        <taxon>Ophiostomataceae</taxon>
        <taxon>Ophiostoma</taxon>
    </lineage>
</organism>
<dbReference type="Proteomes" id="UP000016923">
    <property type="component" value="Unassembled WGS sequence"/>
</dbReference>
<feature type="compositionally biased region" description="Acidic residues" evidence="2">
    <location>
        <begin position="192"/>
        <end position="202"/>
    </location>
</feature>
<accession>S3BZ66</accession>
<dbReference type="PANTHER" id="PTHR12790:SF0">
    <property type="entry name" value="RNA POLYMERASE I-SPECIFIC TRANSCRIPTION INITIATION FACTOR RRN3-RELATED"/>
    <property type="match status" value="1"/>
</dbReference>
<feature type="region of interest" description="Disordered" evidence="2">
    <location>
        <begin position="402"/>
        <end position="468"/>
    </location>
</feature>
<dbReference type="InterPro" id="IPR007991">
    <property type="entry name" value="RNA_pol_I_trans_ini_fac_RRN3"/>
</dbReference>
<evidence type="ECO:0000256" key="2">
    <source>
        <dbReference type="SAM" id="MobiDB-lite"/>
    </source>
</evidence>
<comment type="similarity">
    <text evidence="1">Belongs to the RRN3 family.</text>
</comment>
<feature type="compositionally biased region" description="Acidic residues" evidence="2">
    <location>
        <begin position="86"/>
        <end position="95"/>
    </location>
</feature>
<dbReference type="eggNOG" id="KOG2434">
    <property type="taxonomic scope" value="Eukaryota"/>
</dbReference>
<dbReference type="OrthoDB" id="26970at2759"/>
<feature type="region of interest" description="Disordered" evidence="2">
    <location>
        <begin position="1"/>
        <end position="95"/>
    </location>
</feature>
<dbReference type="AlphaFoldDB" id="S3BZ66"/>
<feature type="compositionally biased region" description="Basic and acidic residues" evidence="2">
    <location>
        <begin position="402"/>
        <end position="419"/>
    </location>
</feature>
<feature type="compositionally biased region" description="Polar residues" evidence="2">
    <location>
        <begin position="1"/>
        <end position="11"/>
    </location>
</feature>
<dbReference type="PANTHER" id="PTHR12790">
    <property type="entry name" value="TRANSCRIPTION INITIATION FACTOR IA RRN3"/>
    <property type="match status" value="1"/>
</dbReference>
<dbReference type="Pfam" id="PF05327">
    <property type="entry name" value="RRN3"/>
    <property type="match status" value="1"/>
</dbReference>
<dbReference type="GO" id="GO:0001181">
    <property type="term" value="F:RNA polymerase I general transcription initiation factor activity"/>
    <property type="evidence" value="ECO:0007669"/>
    <property type="project" value="InterPro"/>
</dbReference>